<dbReference type="Proteomes" id="UP001152024">
    <property type="component" value="Unassembled WGS sequence"/>
</dbReference>
<protein>
    <recommendedName>
        <fullName evidence="1">Heterokaryon incompatibility domain-containing protein</fullName>
    </recommendedName>
</protein>
<sequence length="695" mass="77467">MSVYHDSLRSNHLRLASIILLPGPEKTDLKPSVTLNTYEFEGSAKPEYYALSYTWGKPRGDVPDYTEESRRSILLNGQSVNVSPNLYDALLQLQQYFSDKPVWIDALCINQDDIDERQCQVSSMDRVYGGADRVLIWLGAPTTHLQAGLKATERIAQVATRESKRIIKNQQFDFCYLMEDTESRYGLAPLTMEEIDGLVSLFQYSWFSRVWIIQEVSLAKEADVVCDGFTISFDKIGYTAAFLHLSGVIGAIFSKLSGAGRDLHQMDWYHLYRAEKIQMLREWCKGSRSTWNDALSLIDMTAGIEIENMRGSTGLISTILLKLLMWTTGFQATDARDSVYGLWGILQHVAKEQDVSVPERLMPNYNIPASRVLESIAAEILEATGDLTLLALVKDPARRVTADLPSWCPDFGPSTGMNSIFSPGFKSVTRPNASGAVRYGATRRGKAFKVHGSLLGTVRLLGGSFETVGTSGVHDWVEMLLKMDRTYAHTRQSSMEAFWRTLIWDHDFTNRPAKLVDSKGFESLVIMWMAGAFQKTLAKDGLGAAEKQLEAYRILDDLASHIPDSAFPSLAEFKSLLIKLSLLDGPSEKVLSMSEQAAWIENIRNTGKTCFAVIGVTSRYRRPFLTDSGHLGSSCESMQVGDEVWIVSGCPVPLVLRKSDDHEGCYMLVGESYVHGVMNGEATEGLVAWQKIDLV</sequence>
<name>A0ABQ8QX01_FUSEQ</name>
<dbReference type="Pfam" id="PF06985">
    <property type="entry name" value="HET"/>
    <property type="match status" value="1"/>
</dbReference>
<dbReference type="EMBL" id="JAOQBH010000032">
    <property type="protein sequence ID" value="KAJ4112154.1"/>
    <property type="molecule type" value="Genomic_DNA"/>
</dbReference>
<proteinExistence type="predicted"/>
<gene>
    <name evidence="2" type="ORF">NW768_011733</name>
</gene>
<organism evidence="2 3">
    <name type="scientific">Fusarium equiseti</name>
    <name type="common">Fusarium scirpi</name>
    <dbReference type="NCBI Taxonomy" id="61235"/>
    <lineage>
        <taxon>Eukaryota</taxon>
        <taxon>Fungi</taxon>
        <taxon>Dikarya</taxon>
        <taxon>Ascomycota</taxon>
        <taxon>Pezizomycotina</taxon>
        <taxon>Sordariomycetes</taxon>
        <taxon>Hypocreomycetidae</taxon>
        <taxon>Hypocreales</taxon>
        <taxon>Nectriaceae</taxon>
        <taxon>Fusarium</taxon>
        <taxon>Fusarium incarnatum-equiseti species complex</taxon>
    </lineage>
</organism>
<dbReference type="InterPro" id="IPR010730">
    <property type="entry name" value="HET"/>
</dbReference>
<dbReference type="PANTHER" id="PTHR24148">
    <property type="entry name" value="ANKYRIN REPEAT DOMAIN-CONTAINING PROTEIN 39 HOMOLOG-RELATED"/>
    <property type="match status" value="1"/>
</dbReference>
<evidence type="ECO:0000313" key="3">
    <source>
        <dbReference type="Proteomes" id="UP001152024"/>
    </source>
</evidence>
<dbReference type="InterPro" id="IPR052895">
    <property type="entry name" value="HetReg/Transcr_Mod"/>
</dbReference>
<comment type="caution">
    <text evidence="2">The sequence shown here is derived from an EMBL/GenBank/DDBJ whole genome shotgun (WGS) entry which is preliminary data.</text>
</comment>
<accession>A0ABQ8QX01</accession>
<reference evidence="2" key="1">
    <citation type="submission" date="2022-09" db="EMBL/GenBank/DDBJ databases">
        <title>Fusarium specimens isolated from Avocado Roots.</title>
        <authorList>
            <person name="Stajich J."/>
            <person name="Roper C."/>
            <person name="Heimlech-Rivalta G."/>
        </authorList>
    </citation>
    <scope>NUCLEOTIDE SEQUENCE</scope>
    <source>
        <strain evidence="2">CF00095</strain>
    </source>
</reference>
<evidence type="ECO:0000313" key="2">
    <source>
        <dbReference type="EMBL" id="KAJ4112154.1"/>
    </source>
</evidence>
<keyword evidence="3" id="KW-1185">Reference proteome</keyword>
<dbReference type="Pfam" id="PF26639">
    <property type="entry name" value="Het-6_barrel"/>
    <property type="match status" value="1"/>
</dbReference>
<feature type="domain" description="Heterokaryon incompatibility" evidence="1">
    <location>
        <begin position="48"/>
        <end position="215"/>
    </location>
</feature>
<evidence type="ECO:0000259" key="1">
    <source>
        <dbReference type="Pfam" id="PF06985"/>
    </source>
</evidence>
<dbReference type="PANTHER" id="PTHR24148:SF73">
    <property type="entry name" value="HET DOMAIN PROTEIN (AFU_ORTHOLOGUE AFUA_8G01020)"/>
    <property type="match status" value="1"/>
</dbReference>